<evidence type="ECO:0000313" key="2">
    <source>
        <dbReference type="Proteomes" id="UP001178507"/>
    </source>
</evidence>
<comment type="caution">
    <text evidence="1">The sequence shown here is derived from an EMBL/GenBank/DDBJ whole genome shotgun (WGS) entry which is preliminary data.</text>
</comment>
<accession>A0AA36JG23</accession>
<dbReference type="Proteomes" id="UP001178507">
    <property type="component" value="Unassembled WGS sequence"/>
</dbReference>
<dbReference type="Gene3D" id="3.90.226.10">
    <property type="entry name" value="2-enoyl-CoA Hydratase, Chain A, domain 1"/>
    <property type="match status" value="1"/>
</dbReference>
<protein>
    <recommendedName>
        <fullName evidence="3">Enoyl-CoA hydratase</fullName>
    </recommendedName>
</protein>
<dbReference type="InterPro" id="IPR001753">
    <property type="entry name" value="Enoyl-CoA_hydra/iso"/>
</dbReference>
<dbReference type="SUPFAM" id="SSF52096">
    <property type="entry name" value="ClpP/crotonase"/>
    <property type="match status" value="1"/>
</dbReference>
<dbReference type="Pfam" id="PF00378">
    <property type="entry name" value="ECH_1"/>
    <property type="match status" value="1"/>
</dbReference>
<dbReference type="InterPro" id="IPR029045">
    <property type="entry name" value="ClpP/crotonase-like_dom_sf"/>
</dbReference>
<dbReference type="EMBL" id="CAUJNA010003552">
    <property type="protein sequence ID" value="CAJ1404715.1"/>
    <property type="molecule type" value="Genomic_DNA"/>
</dbReference>
<keyword evidence="2" id="KW-1185">Reference proteome</keyword>
<organism evidence="1 2">
    <name type="scientific">Effrenium voratum</name>
    <dbReference type="NCBI Taxonomy" id="2562239"/>
    <lineage>
        <taxon>Eukaryota</taxon>
        <taxon>Sar</taxon>
        <taxon>Alveolata</taxon>
        <taxon>Dinophyceae</taxon>
        <taxon>Suessiales</taxon>
        <taxon>Symbiodiniaceae</taxon>
        <taxon>Effrenium</taxon>
    </lineage>
</organism>
<name>A0AA36JG23_9DINO</name>
<dbReference type="AlphaFoldDB" id="A0AA36JG23"/>
<evidence type="ECO:0000313" key="1">
    <source>
        <dbReference type="EMBL" id="CAJ1404715.1"/>
    </source>
</evidence>
<sequence length="282" mass="31229">MTPKYAEKYKTIRLDTIDGVCVATMDSGDKGGVNLITGKLFKEFGDMVKNVARDDSIRVLVVRSANEHFWLAHLDVRSILEEPNPPVERGQVLNQWHSNMEILRNMPKPTIAELAGRVGGGGHEFAMNFDMRFGLYGATQICQMEVPLGIIPGGGACANLQRFLGAGRAMEVILAGEDLSAETAERWGLLNRCFQSRGELQAHVETLAQRLASFAPEAIRCAKEAVLAAERMPHSEALKENLMLFYRSLRGPQARTRMEAFLREGGQTLEGELDLQKTLSKL</sequence>
<dbReference type="PANTHER" id="PTHR43459:SF1">
    <property type="entry name" value="EG:BACN32G11.4 PROTEIN"/>
    <property type="match status" value="1"/>
</dbReference>
<gene>
    <name evidence="1" type="ORF">EVOR1521_LOCUS27109</name>
</gene>
<reference evidence="1" key="1">
    <citation type="submission" date="2023-08" db="EMBL/GenBank/DDBJ databases">
        <authorList>
            <person name="Chen Y."/>
            <person name="Shah S."/>
            <person name="Dougan E. K."/>
            <person name="Thang M."/>
            <person name="Chan C."/>
        </authorList>
    </citation>
    <scope>NUCLEOTIDE SEQUENCE</scope>
</reference>
<proteinExistence type="predicted"/>
<evidence type="ECO:0008006" key="3">
    <source>
        <dbReference type="Google" id="ProtNLM"/>
    </source>
</evidence>
<dbReference type="PANTHER" id="PTHR43459">
    <property type="entry name" value="ENOYL-COA HYDRATASE"/>
    <property type="match status" value="1"/>
</dbReference>
<dbReference type="CDD" id="cd06558">
    <property type="entry name" value="crotonase-like"/>
    <property type="match status" value="1"/>
</dbReference>